<reference evidence="2" key="1">
    <citation type="submission" date="2021-06" db="EMBL/GenBank/DDBJ databases">
        <title>Collection of gut derived symbiotic bacterial strains cultured from healthy donors.</title>
        <authorList>
            <person name="Lin H."/>
            <person name="Littmann E."/>
            <person name="Pamer E.G."/>
        </authorList>
    </citation>
    <scope>NUCLEOTIDE SEQUENCE</scope>
    <source>
        <strain evidence="2">MSK.21.74</strain>
    </source>
</reference>
<dbReference type="PANTHER" id="PTHR11358">
    <property type="entry name" value="ARGINASE/AGMATINASE"/>
    <property type="match status" value="1"/>
</dbReference>
<evidence type="ECO:0000313" key="2">
    <source>
        <dbReference type="EMBL" id="MBV3388640.1"/>
    </source>
</evidence>
<dbReference type="GO" id="GO:0033389">
    <property type="term" value="P:putrescine biosynthetic process from arginine, via agmatine"/>
    <property type="evidence" value="ECO:0007669"/>
    <property type="project" value="TreeGrafter"/>
</dbReference>
<organism evidence="2 3">
    <name type="scientific">Segatella copri</name>
    <dbReference type="NCBI Taxonomy" id="165179"/>
    <lineage>
        <taxon>Bacteria</taxon>
        <taxon>Pseudomonadati</taxon>
        <taxon>Bacteroidota</taxon>
        <taxon>Bacteroidia</taxon>
        <taxon>Bacteroidales</taxon>
        <taxon>Prevotellaceae</taxon>
        <taxon>Segatella</taxon>
    </lineage>
</organism>
<evidence type="ECO:0000313" key="3">
    <source>
        <dbReference type="Proteomes" id="UP001196765"/>
    </source>
</evidence>
<evidence type="ECO:0000256" key="1">
    <source>
        <dbReference type="PROSITE-ProRule" id="PRU00742"/>
    </source>
</evidence>
<dbReference type="GO" id="GO:0046872">
    <property type="term" value="F:metal ion binding"/>
    <property type="evidence" value="ECO:0007669"/>
    <property type="project" value="InterPro"/>
</dbReference>
<name>A0AAW4N3M4_9BACT</name>
<comment type="similarity">
    <text evidence="1">Belongs to the arginase family.</text>
</comment>
<dbReference type="EMBL" id="JAHOEI010000062">
    <property type="protein sequence ID" value="MBV3388640.1"/>
    <property type="molecule type" value="Genomic_DNA"/>
</dbReference>
<dbReference type="GO" id="GO:0008783">
    <property type="term" value="F:agmatinase activity"/>
    <property type="evidence" value="ECO:0007669"/>
    <property type="project" value="TreeGrafter"/>
</dbReference>
<dbReference type="AlphaFoldDB" id="A0AAW4N3M4"/>
<accession>A0AAW4N3M4</accession>
<dbReference type="Proteomes" id="UP001196765">
    <property type="component" value="Unassembled WGS sequence"/>
</dbReference>
<dbReference type="PANTHER" id="PTHR11358:SF41">
    <property type="entry name" value="ARGINASE"/>
    <property type="match status" value="1"/>
</dbReference>
<sequence>MEKKIPIILLNFTGVYDLEAFASNRNIVHVDCRDMKGVDCYCDEEGRKELHRRLAPFPAEAVHFIDSGDFHYLTEYWVSRLHEPFSLIVFDHHPDMQQPEWEGVVSCGGWVRDVLEKNPFVKHIIIVGASDELIAQVPDHLREKVLFYSQAEIDHHQAWPSKAGKLIHEPVYISIDKDVLRKQDAITDWSNGDMTLLQLQAVLRIIYDHEKVIGVDITGECSATLDYFSEVKDAAVNNLANEELLRMILKENNLSIYHNHP</sequence>
<comment type="caution">
    <text evidence="2">The sequence shown here is derived from an EMBL/GenBank/DDBJ whole genome shotgun (WGS) entry which is preliminary data.</text>
</comment>
<dbReference type="Pfam" id="PF00491">
    <property type="entry name" value="Arginase"/>
    <property type="match status" value="1"/>
</dbReference>
<dbReference type="PROSITE" id="PS51409">
    <property type="entry name" value="ARGINASE_2"/>
    <property type="match status" value="1"/>
</dbReference>
<dbReference type="RefSeq" id="WP_217315071.1">
    <property type="nucleotide sequence ID" value="NZ_JAHOEA010000086.1"/>
</dbReference>
<dbReference type="InterPro" id="IPR006035">
    <property type="entry name" value="Ureohydrolase"/>
</dbReference>
<protein>
    <submittedName>
        <fullName evidence="2">Arginase family protein</fullName>
    </submittedName>
</protein>
<gene>
    <name evidence="2" type="ORF">KSW82_12935</name>
</gene>
<proteinExistence type="inferred from homology"/>